<gene>
    <name evidence="2" type="ORF">PGLA1383_LOCUS31400</name>
</gene>
<sequence>MTLVQCLPCCWQASKVLLHLYNSGRFRYYPKSQTSKVDSVLSVFVIAVGASRHEKTASSDDFFNDPPIRIIHLQSNNKKNCRQKPRINQSKQNSSHKYS</sequence>
<organism evidence="2 3">
    <name type="scientific">Polarella glacialis</name>
    <name type="common">Dinoflagellate</name>
    <dbReference type="NCBI Taxonomy" id="89957"/>
    <lineage>
        <taxon>Eukaryota</taxon>
        <taxon>Sar</taxon>
        <taxon>Alveolata</taxon>
        <taxon>Dinophyceae</taxon>
        <taxon>Suessiales</taxon>
        <taxon>Suessiaceae</taxon>
        <taxon>Polarella</taxon>
    </lineage>
</organism>
<feature type="region of interest" description="Disordered" evidence="1">
    <location>
        <begin position="74"/>
        <end position="99"/>
    </location>
</feature>
<accession>A0A813FMD6</accession>
<evidence type="ECO:0000256" key="1">
    <source>
        <dbReference type="SAM" id="MobiDB-lite"/>
    </source>
</evidence>
<dbReference type="EMBL" id="CAJNNV010025288">
    <property type="protein sequence ID" value="CAE8613643.1"/>
    <property type="molecule type" value="Genomic_DNA"/>
</dbReference>
<reference evidence="2" key="1">
    <citation type="submission" date="2021-02" db="EMBL/GenBank/DDBJ databases">
        <authorList>
            <person name="Dougan E. K."/>
            <person name="Rhodes N."/>
            <person name="Thang M."/>
            <person name="Chan C."/>
        </authorList>
    </citation>
    <scope>NUCLEOTIDE SEQUENCE</scope>
</reference>
<protein>
    <submittedName>
        <fullName evidence="2">Uncharacterized protein</fullName>
    </submittedName>
</protein>
<evidence type="ECO:0000313" key="3">
    <source>
        <dbReference type="Proteomes" id="UP000654075"/>
    </source>
</evidence>
<proteinExistence type="predicted"/>
<evidence type="ECO:0000313" key="2">
    <source>
        <dbReference type="EMBL" id="CAE8613643.1"/>
    </source>
</evidence>
<dbReference type="Proteomes" id="UP000654075">
    <property type="component" value="Unassembled WGS sequence"/>
</dbReference>
<dbReference type="AlphaFoldDB" id="A0A813FMD6"/>
<name>A0A813FMD6_POLGL</name>
<feature type="compositionally biased region" description="Polar residues" evidence="1">
    <location>
        <begin position="86"/>
        <end position="99"/>
    </location>
</feature>
<keyword evidence="3" id="KW-1185">Reference proteome</keyword>
<comment type="caution">
    <text evidence="2">The sequence shown here is derived from an EMBL/GenBank/DDBJ whole genome shotgun (WGS) entry which is preliminary data.</text>
</comment>
<feature type="non-terminal residue" evidence="2">
    <location>
        <position position="99"/>
    </location>
</feature>